<evidence type="ECO:0000256" key="7">
    <source>
        <dbReference type="ARBA" id="ARBA00022801"/>
    </source>
</evidence>
<dbReference type="EC" id="3.5.4.5" evidence="4 15"/>
<keyword evidence="8 14" id="KW-0862">Zinc</keyword>
<dbReference type="GO" id="GO:0055086">
    <property type="term" value="P:nucleobase-containing small molecule metabolic process"/>
    <property type="evidence" value="ECO:0007669"/>
    <property type="project" value="UniProtKB-ARBA"/>
</dbReference>
<sequence>MIKQIKQLDMKHNELLRLLDKAYCVYSNFHVACILVDDQNKEYQGVNVEFASYPITLCAERNAIGTMITNSNSDHLPVIKQIHLMSDSNDSNASPCGMCRQALWEFSDDSTLITIYYKNQTKKTYQFKQLLPLGFNHKAMTAK</sequence>
<dbReference type="PROSITE" id="PS00903">
    <property type="entry name" value="CYT_DCMP_DEAMINASES_1"/>
    <property type="match status" value="1"/>
</dbReference>
<dbReference type="KEGG" id="mgz:GCW_03300"/>
<dbReference type="Pfam" id="PF00383">
    <property type="entry name" value="dCMP_cyt_deam_1"/>
    <property type="match status" value="1"/>
</dbReference>
<dbReference type="EMBL" id="CP006916">
    <property type="protein sequence ID" value="AHB99842.1"/>
    <property type="molecule type" value="Genomic_DNA"/>
</dbReference>
<evidence type="ECO:0000256" key="6">
    <source>
        <dbReference type="ARBA" id="ARBA00022723"/>
    </source>
</evidence>
<dbReference type="InterPro" id="IPR016192">
    <property type="entry name" value="APOBEC/CMP_deaminase_Zn-bd"/>
</dbReference>
<organism evidence="17 18">
    <name type="scientific">Mycoplasmoides gallisepticum S6</name>
    <dbReference type="NCBI Taxonomy" id="1006581"/>
    <lineage>
        <taxon>Bacteria</taxon>
        <taxon>Bacillati</taxon>
        <taxon>Mycoplasmatota</taxon>
        <taxon>Mycoplasmoidales</taxon>
        <taxon>Mycoplasmoidaceae</taxon>
        <taxon>Mycoplasmoides</taxon>
    </lineage>
</organism>
<evidence type="ECO:0000313" key="17">
    <source>
        <dbReference type="EMBL" id="AHB99842.1"/>
    </source>
</evidence>
<evidence type="ECO:0000256" key="5">
    <source>
        <dbReference type="ARBA" id="ARBA00018266"/>
    </source>
</evidence>
<comment type="cofactor">
    <cofactor evidence="1 14 15">
        <name>Zn(2+)</name>
        <dbReference type="ChEBI" id="CHEBI:29105"/>
    </cofactor>
</comment>
<name>A0A0F6CL70_MYCGL</name>
<feature type="binding site" evidence="14">
    <location>
        <position position="96"/>
    </location>
    <ligand>
        <name>Zn(2+)</name>
        <dbReference type="ChEBI" id="CHEBI:29105"/>
        <note>catalytic</note>
    </ligand>
</feature>
<evidence type="ECO:0000256" key="14">
    <source>
        <dbReference type="PIRSR" id="PIRSR606262-3"/>
    </source>
</evidence>
<evidence type="ECO:0000259" key="16">
    <source>
        <dbReference type="PROSITE" id="PS51747"/>
    </source>
</evidence>
<evidence type="ECO:0000256" key="9">
    <source>
        <dbReference type="ARBA" id="ARBA00032005"/>
    </source>
</evidence>
<dbReference type="CDD" id="cd01283">
    <property type="entry name" value="cytidine_deaminase"/>
    <property type="match status" value="1"/>
</dbReference>
<dbReference type="eggNOG" id="COG0295">
    <property type="taxonomic scope" value="Bacteria"/>
</dbReference>
<dbReference type="InterPro" id="IPR016193">
    <property type="entry name" value="Cytidine_deaminase-like"/>
</dbReference>
<feature type="binding site" evidence="13">
    <location>
        <begin position="47"/>
        <end position="53"/>
    </location>
    <ligand>
        <name>substrate</name>
    </ligand>
</feature>
<feature type="binding site" evidence="14">
    <location>
        <position position="58"/>
    </location>
    <ligand>
        <name>Zn(2+)</name>
        <dbReference type="ChEBI" id="CHEBI:29105"/>
        <note>catalytic</note>
    </ligand>
</feature>
<dbReference type="InterPro" id="IPR006262">
    <property type="entry name" value="Cyt_deam_tetra"/>
</dbReference>
<evidence type="ECO:0000256" key="8">
    <source>
        <dbReference type="ARBA" id="ARBA00022833"/>
    </source>
</evidence>
<dbReference type="InterPro" id="IPR002125">
    <property type="entry name" value="CMP_dCMP_dom"/>
</dbReference>
<dbReference type="Gene3D" id="3.40.140.10">
    <property type="entry name" value="Cytidine Deaminase, domain 2"/>
    <property type="match status" value="1"/>
</dbReference>
<dbReference type="PROSITE" id="PS51747">
    <property type="entry name" value="CYT_DCMP_DEAMINASES_2"/>
    <property type="match status" value="1"/>
</dbReference>
<evidence type="ECO:0000256" key="4">
    <source>
        <dbReference type="ARBA" id="ARBA00012783"/>
    </source>
</evidence>
<comment type="catalytic activity">
    <reaction evidence="11 15">
        <text>cytidine + H2O + H(+) = uridine + NH4(+)</text>
        <dbReference type="Rhea" id="RHEA:16069"/>
        <dbReference type="ChEBI" id="CHEBI:15377"/>
        <dbReference type="ChEBI" id="CHEBI:15378"/>
        <dbReference type="ChEBI" id="CHEBI:16704"/>
        <dbReference type="ChEBI" id="CHEBI:17562"/>
        <dbReference type="ChEBI" id="CHEBI:28938"/>
        <dbReference type="EC" id="3.5.4.5"/>
    </reaction>
</comment>
<comment type="function">
    <text evidence="2 15">This enzyme scavenges exogenous and endogenous cytidine and 2'-deoxycytidine for UMP synthesis.</text>
</comment>
<evidence type="ECO:0000256" key="13">
    <source>
        <dbReference type="PIRSR" id="PIRSR606262-2"/>
    </source>
</evidence>
<comment type="catalytic activity">
    <reaction evidence="10 15">
        <text>2'-deoxycytidine + H2O + H(+) = 2'-deoxyuridine + NH4(+)</text>
        <dbReference type="Rhea" id="RHEA:13433"/>
        <dbReference type="ChEBI" id="CHEBI:15377"/>
        <dbReference type="ChEBI" id="CHEBI:15378"/>
        <dbReference type="ChEBI" id="CHEBI:15698"/>
        <dbReference type="ChEBI" id="CHEBI:16450"/>
        <dbReference type="ChEBI" id="CHEBI:28938"/>
        <dbReference type="EC" id="3.5.4.5"/>
    </reaction>
</comment>
<dbReference type="PANTHER" id="PTHR11644">
    <property type="entry name" value="CYTIDINE DEAMINASE"/>
    <property type="match status" value="1"/>
</dbReference>
<dbReference type="NCBIfam" id="NF004064">
    <property type="entry name" value="PRK05578.1"/>
    <property type="match status" value="1"/>
</dbReference>
<evidence type="ECO:0000256" key="15">
    <source>
        <dbReference type="RuleBase" id="RU364006"/>
    </source>
</evidence>
<accession>A0A0F6CL70</accession>
<dbReference type="GO" id="GO:0005829">
    <property type="term" value="C:cytosol"/>
    <property type="evidence" value="ECO:0007669"/>
    <property type="project" value="TreeGrafter"/>
</dbReference>
<evidence type="ECO:0000256" key="1">
    <source>
        <dbReference type="ARBA" id="ARBA00001947"/>
    </source>
</evidence>
<feature type="active site" description="Proton donor" evidence="12">
    <location>
        <position position="60"/>
    </location>
</feature>
<dbReference type="GO" id="GO:0008270">
    <property type="term" value="F:zinc ion binding"/>
    <property type="evidence" value="ECO:0007669"/>
    <property type="project" value="UniProtKB-UniRule"/>
</dbReference>
<keyword evidence="6 14" id="KW-0479">Metal-binding</keyword>
<comment type="similarity">
    <text evidence="3 15">Belongs to the cytidine and deoxycytidylate deaminase family.</text>
</comment>
<dbReference type="GO" id="GO:0042802">
    <property type="term" value="F:identical protein binding"/>
    <property type="evidence" value="ECO:0007669"/>
    <property type="project" value="UniProtKB-ARBA"/>
</dbReference>
<evidence type="ECO:0000256" key="2">
    <source>
        <dbReference type="ARBA" id="ARBA00003949"/>
    </source>
</evidence>
<proteinExistence type="inferred from homology"/>
<dbReference type="NCBIfam" id="TIGR01354">
    <property type="entry name" value="cyt_deam_tetra"/>
    <property type="match status" value="1"/>
</dbReference>
<dbReference type="Proteomes" id="UP000018735">
    <property type="component" value="Chromosome"/>
</dbReference>
<feature type="binding site" evidence="14">
    <location>
        <position position="99"/>
    </location>
    <ligand>
        <name>Zn(2+)</name>
        <dbReference type="ChEBI" id="CHEBI:29105"/>
        <note>catalytic</note>
    </ligand>
</feature>
<dbReference type="HOGENOM" id="CLU_097262_0_1_14"/>
<evidence type="ECO:0000256" key="12">
    <source>
        <dbReference type="PIRSR" id="PIRSR606262-1"/>
    </source>
</evidence>
<dbReference type="GO" id="GO:0004126">
    <property type="term" value="F:cytidine deaminase activity"/>
    <property type="evidence" value="ECO:0007669"/>
    <property type="project" value="UniProtKB-UniRule"/>
</dbReference>
<dbReference type="GO" id="GO:0072527">
    <property type="term" value="P:pyrimidine-containing compound metabolic process"/>
    <property type="evidence" value="ECO:0007669"/>
    <property type="project" value="UniProtKB-ARBA"/>
</dbReference>
<evidence type="ECO:0000256" key="3">
    <source>
        <dbReference type="ARBA" id="ARBA00006576"/>
    </source>
</evidence>
<feature type="domain" description="CMP/dCMP-type deaminase" evidence="16">
    <location>
        <begin position="6"/>
        <end position="138"/>
    </location>
</feature>
<evidence type="ECO:0000256" key="11">
    <source>
        <dbReference type="ARBA" id="ARBA00049558"/>
    </source>
</evidence>
<evidence type="ECO:0000313" key="18">
    <source>
        <dbReference type="Proteomes" id="UP000018735"/>
    </source>
</evidence>
<keyword evidence="7 15" id="KW-0378">Hydrolase</keyword>
<evidence type="ECO:0000256" key="10">
    <source>
        <dbReference type="ARBA" id="ARBA00049252"/>
    </source>
</evidence>
<reference evidence="17 18" key="1">
    <citation type="journal article" date="2011" name="PLoS ONE">
        <title>Core proteome of the minimal cell: comparative proteomics of three mollicute species.</title>
        <authorList>
            <person name="Fisunov G.Y."/>
            <person name="Alexeev D.G."/>
            <person name="Bazaleev N.A."/>
            <person name="Ladygina V.G."/>
            <person name="Galyamina M.A."/>
            <person name="Kondratov I.G."/>
            <person name="Zhukova N.A."/>
            <person name="Serebryakova M.V."/>
            <person name="Demina I.A."/>
            <person name="Govorun V.M."/>
        </authorList>
    </citation>
    <scope>NUCLEOTIDE SEQUENCE [LARGE SCALE GENOMIC DNA]</scope>
    <source>
        <strain evidence="17 18">S6</strain>
    </source>
</reference>
<gene>
    <name evidence="17" type="primary">cdd</name>
    <name evidence="17" type="ORF">GCW_03300</name>
</gene>
<dbReference type="InterPro" id="IPR050202">
    <property type="entry name" value="Cyt/Deoxycyt_deaminase"/>
</dbReference>
<dbReference type="PANTHER" id="PTHR11644:SF2">
    <property type="entry name" value="CYTIDINE DEAMINASE"/>
    <property type="match status" value="1"/>
</dbReference>
<protein>
    <recommendedName>
        <fullName evidence="5 15">Cytidine deaminase</fullName>
        <ecNumber evidence="4 15">3.5.4.5</ecNumber>
    </recommendedName>
    <alternativeName>
        <fullName evidence="9 15">Cytidine aminohydrolase</fullName>
    </alternativeName>
</protein>
<dbReference type="SUPFAM" id="SSF53927">
    <property type="entry name" value="Cytidine deaminase-like"/>
    <property type="match status" value="1"/>
</dbReference>
<dbReference type="AlphaFoldDB" id="A0A0F6CL70"/>